<evidence type="ECO:0000256" key="4">
    <source>
        <dbReference type="ARBA" id="ARBA00022679"/>
    </source>
</evidence>
<dbReference type="Pfam" id="PF02110">
    <property type="entry name" value="HK"/>
    <property type="match status" value="1"/>
</dbReference>
<dbReference type="OrthoDB" id="9778146at2"/>
<dbReference type="EC" id="2.7.1.50" evidence="11"/>
<dbReference type="PRINTS" id="PR01099">
    <property type="entry name" value="HYETHTZKNASE"/>
</dbReference>
<keyword evidence="5 11" id="KW-0479">Metal-binding</keyword>
<keyword evidence="7 11" id="KW-0418">Kinase</keyword>
<keyword evidence="6 11" id="KW-0547">Nucleotide-binding</keyword>
<keyword evidence="13" id="KW-1185">Reference proteome</keyword>
<protein>
    <recommendedName>
        <fullName evidence="11">Hydroxyethylthiazole kinase</fullName>
        <ecNumber evidence="11">2.7.1.50</ecNumber>
    </recommendedName>
    <alternativeName>
        <fullName evidence="11">4-methyl-5-beta-hydroxyethylthiazole kinase</fullName>
        <shortName evidence="11">TH kinase</shortName>
        <shortName evidence="11">Thz kinase</shortName>
    </alternativeName>
</protein>
<evidence type="ECO:0000256" key="1">
    <source>
        <dbReference type="ARBA" id="ARBA00001771"/>
    </source>
</evidence>
<dbReference type="EMBL" id="FPBT01000010">
    <property type="protein sequence ID" value="SFU53486.1"/>
    <property type="molecule type" value="Genomic_DNA"/>
</dbReference>
<name>A0A1I7GZ08_9FIRM</name>
<dbReference type="InterPro" id="IPR029056">
    <property type="entry name" value="Ribokinase-like"/>
</dbReference>
<dbReference type="AlphaFoldDB" id="A0A1I7GZ08"/>
<reference evidence="12 13" key="1">
    <citation type="submission" date="2016-10" db="EMBL/GenBank/DDBJ databases">
        <authorList>
            <person name="de Groot N.N."/>
        </authorList>
    </citation>
    <scope>NUCLEOTIDE SEQUENCE [LARGE SCALE GENOMIC DNA]</scope>
    <source>
        <strain evidence="12 13">KHGC13</strain>
    </source>
</reference>
<dbReference type="GO" id="GO:0000287">
    <property type="term" value="F:magnesium ion binding"/>
    <property type="evidence" value="ECO:0007669"/>
    <property type="project" value="UniProtKB-UniRule"/>
</dbReference>
<comment type="catalytic activity">
    <reaction evidence="1 11">
        <text>5-(2-hydroxyethyl)-4-methylthiazole + ATP = 4-methyl-5-(2-phosphooxyethyl)-thiazole + ADP + H(+)</text>
        <dbReference type="Rhea" id="RHEA:24212"/>
        <dbReference type="ChEBI" id="CHEBI:15378"/>
        <dbReference type="ChEBI" id="CHEBI:17957"/>
        <dbReference type="ChEBI" id="CHEBI:30616"/>
        <dbReference type="ChEBI" id="CHEBI:58296"/>
        <dbReference type="ChEBI" id="CHEBI:456216"/>
        <dbReference type="EC" id="2.7.1.50"/>
    </reaction>
</comment>
<comment type="pathway">
    <text evidence="3 11">Cofactor biosynthesis; thiamine diphosphate biosynthesis; 4-methyl-5-(2-phosphoethyl)-thiazole from 5-(2-hydroxyethyl)-4-methylthiazole: step 1/1.</text>
</comment>
<comment type="function">
    <text evidence="11">Catalyzes the phosphorylation of the hydroxyl group of 4-methyl-5-beta-hydroxyethylthiazole (THZ).</text>
</comment>
<keyword evidence="4 11" id="KW-0808">Transferase</keyword>
<feature type="binding site" evidence="11">
    <location>
        <position position="178"/>
    </location>
    <ligand>
        <name>ATP</name>
        <dbReference type="ChEBI" id="CHEBI:30616"/>
    </ligand>
</feature>
<dbReference type="UniPathway" id="UPA00060">
    <property type="reaction ID" value="UER00139"/>
</dbReference>
<dbReference type="STRING" id="155865.SAMN05216515_11131"/>
<comment type="similarity">
    <text evidence="11">Belongs to the Thz kinase family.</text>
</comment>
<evidence type="ECO:0000313" key="13">
    <source>
        <dbReference type="Proteomes" id="UP000198817"/>
    </source>
</evidence>
<dbReference type="HAMAP" id="MF_00228">
    <property type="entry name" value="Thz_kinase"/>
    <property type="match status" value="1"/>
</dbReference>
<evidence type="ECO:0000256" key="11">
    <source>
        <dbReference type="HAMAP-Rule" id="MF_00228"/>
    </source>
</evidence>
<dbReference type="InterPro" id="IPR000417">
    <property type="entry name" value="Hyethyz_kinase"/>
</dbReference>
<dbReference type="Gene3D" id="3.40.1190.20">
    <property type="match status" value="1"/>
</dbReference>
<feature type="binding site" evidence="11">
    <location>
        <position position="124"/>
    </location>
    <ligand>
        <name>ATP</name>
        <dbReference type="ChEBI" id="CHEBI:30616"/>
    </ligand>
</feature>
<dbReference type="RefSeq" id="WP_090471121.1">
    <property type="nucleotide sequence ID" value="NZ_FOWF01000011.1"/>
</dbReference>
<evidence type="ECO:0000256" key="3">
    <source>
        <dbReference type="ARBA" id="ARBA00004868"/>
    </source>
</evidence>
<keyword evidence="9 11" id="KW-0460">Magnesium</keyword>
<evidence type="ECO:0000256" key="5">
    <source>
        <dbReference type="ARBA" id="ARBA00022723"/>
    </source>
</evidence>
<sequence length="277" mass="29130">MNQKEIKQNIVDCVNRVKAENPMAGSITNTVTINFVANAQLAVGGSAAMVYLPDEAEGLALAGNALYINVGTLFPVYSETLPRAAKTLHDAGKAWVLDPVAIGLGSMRTQLLYDFKEYKPTIVRGNASEIISLAKLWGLEEQGETGAVRGVDSTDTVEAAKNAAVQIARYTGGAVAVSGETDLVTDGHMAVRSHGGSLFMPMITGTGCSLGGVTAVYATSADPFTAALTAANVYNLAGARAEKDVPGPGSFQVRFLDELYRATPEEIANNPFEVEEL</sequence>
<dbReference type="NCBIfam" id="NF006830">
    <property type="entry name" value="PRK09355.1"/>
    <property type="match status" value="1"/>
</dbReference>
<comment type="cofactor">
    <cofactor evidence="2 11">
        <name>Mg(2+)</name>
        <dbReference type="ChEBI" id="CHEBI:18420"/>
    </cofactor>
</comment>
<dbReference type="GO" id="GO:0009228">
    <property type="term" value="P:thiamine biosynthetic process"/>
    <property type="evidence" value="ECO:0007669"/>
    <property type="project" value="UniProtKB-KW"/>
</dbReference>
<evidence type="ECO:0000256" key="8">
    <source>
        <dbReference type="ARBA" id="ARBA00022840"/>
    </source>
</evidence>
<evidence type="ECO:0000256" key="2">
    <source>
        <dbReference type="ARBA" id="ARBA00001946"/>
    </source>
</evidence>
<dbReference type="GO" id="GO:0004417">
    <property type="term" value="F:hydroxyethylthiazole kinase activity"/>
    <property type="evidence" value="ECO:0007669"/>
    <property type="project" value="UniProtKB-UniRule"/>
</dbReference>
<feature type="binding site" evidence="11">
    <location>
        <position position="49"/>
    </location>
    <ligand>
        <name>substrate</name>
    </ligand>
</feature>
<keyword evidence="10 11" id="KW-0784">Thiamine biosynthesis</keyword>
<accession>A0A1I7GZ08</accession>
<organism evidence="12 13">
    <name type="scientific">Eubacterium pyruvativorans</name>
    <dbReference type="NCBI Taxonomy" id="155865"/>
    <lineage>
        <taxon>Bacteria</taxon>
        <taxon>Bacillati</taxon>
        <taxon>Bacillota</taxon>
        <taxon>Clostridia</taxon>
        <taxon>Eubacteriales</taxon>
        <taxon>Eubacteriaceae</taxon>
        <taxon>Eubacterium</taxon>
    </lineage>
</organism>
<feature type="binding site" evidence="11">
    <location>
        <position position="205"/>
    </location>
    <ligand>
        <name>substrate</name>
    </ligand>
</feature>
<gene>
    <name evidence="11" type="primary">thiM</name>
    <name evidence="12" type="ORF">SAMN05216508_11021</name>
</gene>
<dbReference type="GO" id="GO:0005524">
    <property type="term" value="F:ATP binding"/>
    <property type="evidence" value="ECO:0007669"/>
    <property type="project" value="UniProtKB-UniRule"/>
</dbReference>
<evidence type="ECO:0000256" key="10">
    <source>
        <dbReference type="ARBA" id="ARBA00022977"/>
    </source>
</evidence>
<keyword evidence="8 11" id="KW-0067">ATP-binding</keyword>
<dbReference type="CDD" id="cd01170">
    <property type="entry name" value="THZ_kinase"/>
    <property type="match status" value="1"/>
</dbReference>
<dbReference type="Proteomes" id="UP000198817">
    <property type="component" value="Unassembled WGS sequence"/>
</dbReference>
<evidence type="ECO:0000313" key="12">
    <source>
        <dbReference type="EMBL" id="SFU53486.1"/>
    </source>
</evidence>
<proteinExistence type="inferred from homology"/>
<evidence type="ECO:0000256" key="6">
    <source>
        <dbReference type="ARBA" id="ARBA00022741"/>
    </source>
</evidence>
<evidence type="ECO:0000256" key="9">
    <source>
        <dbReference type="ARBA" id="ARBA00022842"/>
    </source>
</evidence>
<dbReference type="PIRSF" id="PIRSF000513">
    <property type="entry name" value="Thz_kinase"/>
    <property type="match status" value="1"/>
</dbReference>
<evidence type="ECO:0000256" key="7">
    <source>
        <dbReference type="ARBA" id="ARBA00022777"/>
    </source>
</evidence>
<dbReference type="SUPFAM" id="SSF53613">
    <property type="entry name" value="Ribokinase-like"/>
    <property type="match status" value="1"/>
</dbReference>
<dbReference type="GO" id="GO:0009229">
    <property type="term" value="P:thiamine diphosphate biosynthetic process"/>
    <property type="evidence" value="ECO:0007669"/>
    <property type="project" value="UniProtKB-UniRule"/>
</dbReference>